<evidence type="ECO:0000259" key="1">
    <source>
        <dbReference type="Pfam" id="PF00534"/>
    </source>
</evidence>
<dbReference type="KEGG" id="smaa:IT774_13300"/>
<dbReference type="Gene3D" id="3.40.50.2000">
    <property type="entry name" value="Glycogen Phosphorylase B"/>
    <property type="match status" value="2"/>
</dbReference>
<organism evidence="3 4">
    <name type="scientific">Salinimonas marina</name>
    <dbReference type="NCBI Taxonomy" id="2785918"/>
    <lineage>
        <taxon>Bacteria</taxon>
        <taxon>Pseudomonadati</taxon>
        <taxon>Pseudomonadota</taxon>
        <taxon>Gammaproteobacteria</taxon>
        <taxon>Alteromonadales</taxon>
        <taxon>Alteromonadaceae</taxon>
        <taxon>Alteromonas/Salinimonas group</taxon>
        <taxon>Salinimonas</taxon>
    </lineage>
</organism>
<feature type="domain" description="Glycosyltransferase subfamily 4-like N-terminal" evidence="2">
    <location>
        <begin position="123"/>
        <end position="179"/>
    </location>
</feature>
<evidence type="ECO:0000313" key="4">
    <source>
        <dbReference type="Proteomes" id="UP000595095"/>
    </source>
</evidence>
<dbReference type="InterPro" id="IPR028098">
    <property type="entry name" value="Glyco_trans_4-like_N"/>
</dbReference>
<protein>
    <submittedName>
        <fullName evidence="3">Glycosyltransferase</fullName>
    </submittedName>
</protein>
<dbReference type="RefSeq" id="WP_195810190.1">
    <property type="nucleotide sequence ID" value="NZ_CP064795.1"/>
</dbReference>
<dbReference type="CDD" id="cd03811">
    <property type="entry name" value="GT4_GT28_WabH-like"/>
    <property type="match status" value="1"/>
</dbReference>
<evidence type="ECO:0000313" key="3">
    <source>
        <dbReference type="EMBL" id="QPG05099.1"/>
    </source>
</evidence>
<dbReference type="Pfam" id="PF13439">
    <property type="entry name" value="Glyco_transf_4"/>
    <property type="match status" value="1"/>
</dbReference>
<keyword evidence="3" id="KW-0808">Transferase</keyword>
<accession>A0A7S9DW90</accession>
<feature type="domain" description="Glycosyl transferase family 1" evidence="1">
    <location>
        <begin position="195"/>
        <end position="355"/>
    </location>
</feature>
<dbReference type="InterPro" id="IPR001296">
    <property type="entry name" value="Glyco_trans_1"/>
</dbReference>
<sequence>MQQQSVNVAFMINSLEGGGAERVMCNLLRIMESYFATEQLNVYLILLDNLPEAHLCPKYVNKVNLDTKGSLLQGYRQVRLTLEAINPRFCFSFLTRSNMLNVAVARAVGYRAIISERVNTSSHFAGGIKDNISKLMVKMSYPYASEVVAVSEGVRADLRDNFAVPAARLRVIHNPYDIAHLHELANKPVADLPARPYIIGTGRLVKNKNFSLMLEAFAHSDLTDDLLILGQGDEQAALEAQAEQLGLSERVHFAGFRSNPYPYLKHARFFVSTSNAEGFPNAIVEAMCLGKAVVATNCESGPAEILSGEYPVTVRGFEAVRYGCLCQTNEVQGVTEALNFLNDEDHLQHYAQQSAQRAQAFSDDIFREKIIQTLTLDTSETKEAADVHPG</sequence>
<dbReference type="Pfam" id="PF00534">
    <property type="entry name" value="Glycos_transf_1"/>
    <property type="match status" value="1"/>
</dbReference>
<name>A0A7S9DW90_9ALTE</name>
<dbReference type="GO" id="GO:0016757">
    <property type="term" value="F:glycosyltransferase activity"/>
    <property type="evidence" value="ECO:0007669"/>
    <property type="project" value="InterPro"/>
</dbReference>
<dbReference type="PANTHER" id="PTHR12526:SF630">
    <property type="entry name" value="GLYCOSYLTRANSFERASE"/>
    <property type="match status" value="1"/>
</dbReference>
<dbReference type="AlphaFoldDB" id="A0A7S9DW90"/>
<dbReference type="GO" id="GO:1901135">
    <property type="term" value="P:carbohydrate derivative metabolic process"/>
    <property type="evidence" value="ECO:0007669"/>
    <property type="project" value="UniProtKB-ARBA"/>
</dbReference>
<keyword evidence="4" id="KW-1185">Reference proteome</keyword>
<dbReference type="PANTHER" id="PTHR12526">
    <property type="entry name" value="GLYCOSYLTRANSFERASE"/>
    <property type="match status" value="1"/>
</dbReference>
<gene>
    <name evidence="3" type="ORF">IT774_13300</name>
</gene>
<proteinExistence type="predicted"/>
<reference evidence="3 4" key="1">
    <citation type="submission" date="2020-11" db="EMBL/GenBank/DDBJ databases">
        <title>Complete genome sequence for Salinimonas sp. strain G2-b.</title>
        <authorList>
            <person name="Park S.-J."/>
        </authorList>
    </citation>
    <scope>NUCLEOTIDE SEQUENCE [LARGE SCALE GENOMIC DNA]</scope>
    <source>
        <strain evidence="3 4">G2-b</strain>
    </source>
</reference>
<dbReference type="Proteomes" id="UP000595095">
    <property type="component" value="Chromosome"/>
</dbReference>
<dbReference type="SUPFAM" id="SSF53756">
    <property type="entry name" value="UDP-Glycosyltransferase/glycogen phosphorylase"/>
    <property type="match status" value="1"/>
</dbReference>
<dbReference type="EMBL" id="CP064795">
    <property type="protein sequence ID" value="QPG05099.1"/>
    <property type="molecule type" value="Genomic_DNA"/>
</dbReference>
<evidence type="ECO:0000259" key="2">
    <source>
        <dbReference type="Pfam" id="PF13439"/>
    </source>
</evidence>